<dbReference type="Pfam" id="PF06094">
    <property type="entry name" value="GGACT"/>
    <property type="match status" value="1"/>
</dbReference>
<keyword evidence="2" id="KW-0808">Transferase</keyword>
<protein>
    <recommendedName>
        <fullName evidence="3">Putative gamma-glutamylcyclotransferase</fullName>
    </recommendedName>
</protein>
<name>A0A4U7B5T4_9PEZI</name>
<evidence type="ECO:0000256" key="3">
    <source>
        <dbReference type="ARBA" id="ARBA00030602"/>
    </source>
</evidence>
<dbReference type="InterPro" id="IPR036568">
    <property type="entry name" value="GGCT-like_sf"/>
</dbReference>
<dbReference type="InterPro" id="IPR013024">
    <property type="entry name" value="GGCT-like"/>
</dbReference>
<dbReference type="InterPro" id="IPR045038">
    <property type="entry name" value="AIG2-like"/>
</dbReference>
<organism evidence="5 6">
    <name type="scientific">Elsinoe australis</name>
    <dbReference type="NCBI Taxonomy" id="40998"/>
    <lineage>
        <taxon>Eukaryota</taxon>
        <taxon>Fungi</taxon>
        <taxon>Dikarya</taxon>
        <taxon>Ascomycota</taxon>
        <taxon>Pezizomycotina</taxon>
        <taxon>Dothideomycetes</taxon>
        <taxon>Dothideomycetidae</taxon>
        <taxon>Myriangiales</taxon>
        <taxon>Elsinoaceae</taxon>
        <taxon>Elsinoe</taxon>
    </lineage>
</organism>
<dbReference type="InterPro" id="IPR009288">
    <property type="entry name" value="AIG2-like_dom"/>
</dbReference>
<dbReference type="Gene3D" id="3.10.490.10">
    <property type="entry name" value="Gamma-glutamyl cyclotransferase-like"/>
    <property type="match status" value="1"/>
</dbReference>
<dbReference type="PANTHER" id="PTHR31544">
    <property type="entry name" value="AIG2-LIKE PROTEIN D"/>
    <property type="match status" value="1"/>
</dbReference>
<comment type="caution">
    <text evidence="5">The sequence shown here is derived from an EMBL/GenBank/DDBJ whole genome shotgun (WGS) entry which is preliminary data.</text>
</comment>
<evidence type="ECO:0000256" key="2">
    <source>
        <dbReference type="ARBA" id="ARBA00022679"/>
    </source>
</evidence>
<comment type="similarity">
    <text evidence="1">Belongs to the gamma-glutamylcyclotransferase family.</text>
</comment>
<dbReference type="CDD" id="cd06661">
    <property type="entry name" value="GGCT_like"/>
    <property type="match status" value="1"/>
</dbReference>
<evidence type="ECO:0000259" key="4">
    <source>
        <dbReference type="Pfam" id="PF06094"/>
    </source>
</evidence>
<accession>A0A4U7B5T4</accession>
<feature type="domain" description="Gamma-glutamylcyclotransferase AIG2-like" evidence="4">
    <location>
        <begin position="6"/>
        <end position="149"/>
    </location>
</feature>
<dbReference type="Proteomes" id="UP000308133">
    <property type="component" value="Unassembled WGS sequence"/>
</dbReference>
<sequence>MGDRTLFFYGTLMSPPILHRVIHGPSNPTFPTPSSSYVRTCPAILHSHRRHRVRGADYPAIVPESASDASVRGTFATGLTDADVRRLDIFEGDEYERRNVRVRRLVDSGTGKGEGEEVEREMHEVEEEVRAETYIWIAGKQRLEDEEWDFETFKRDKMRFWIGSDGEEGSTGKEEFGAVDQVDGTGGRNPNGHIWKQVEEQHGDAGGVIRGAV</sequence>
<proteinExistence type="inferred from homology"/>
<dbReference type="EMBL" id="PTQR01000011">
    <property type="protein sequence ID" value="TKX26753.1"/>
    <property type="molecule type" value="Genomic_DNA"/>
</dbReference>
<evidence type="ECO:0000256" key="1">
    <source>
        <dbReference type="ARBA" id="ARBA00008861"/>
    </source>
</evidence>
<evidence type="ECO:0000313" key="6">
    <source>
        <dbReference type="Proteomes" id="UP000308133"/>
    </source>
</evidence>
<dbReference type="PANTHER" id="PTHR31544:SF2">
    <property type="entry name" value="AIG2-LIKE PROTEIN D"/>
    <property type="match status" value="1"/>
</dbReference>
<dbReference type="GO" id="GO:0016740">
    <property type="term" value="F:transferase activity"/>
    <property type="evidence" value="ECO:0007669"/>
    <property type="project" value="UniProtKB-KW"/>
</dbReference>
<reference evidence="5 6" key="1">
    <citation type="submission" date="2018-02" db="EMBL/GenBank/DDBJ databases">
        <title>Draft genome sequences of Elsinoe sp., causing black scab on jojoba.</title>
        <authorList>
            <person name="Stodart B."/>
            <person name="Jeffress S."/>
            <person name="Ash G."/>
            <person name="Arun Chinnappa K."/>
        </authorList>
    </citation>
    <scope>NUCLEOTIDE SEQUENCE [LARGE SCALE GENOMIC DNA]</scope>
    <source>
        <strain evidence="5 6">Hillstone_2</strain>
    </source>
</reference>
<gene>
    <name evidence="5" type="ORF">C1H76_0907</name>
</gene>
<dbReference type="AlphaFoldDB" id="A0A4U7B5T4"/>
<dbReference type="SUPFAM" id="SSF110857">
    <property type="entry name" value="Gamma-glutamyl cyclotransferase-like"/>
    <property type="match status" value="1"/>
</dbReference>
<evidence type="ECO:0000313" key="5">
    <source>
        <dbReference type="EMBL" id="TKX26753.1"/>
    </source>
</evidence>